<dbReference type="Proteomes" id="UP000657918">
    <property type="component" value="Unassembled WGS sequence"/>
</dbReference>
<organism evidence="2 3">
    <name type="scientific">Salix dunnii</name>
    <dbReference type="NCBI Taxonomy" id="1413687"/>
    <lineage>
        <taxon>Eukaryota</taxon>
        <taxon>Viridiplantae</taxon>
        <taxon>Streptophyta</taxon>
        <taxon>Embryophyta</taxon>
        <taxon>Tracheophyta</taxon>
        <taxon>Spermatophyta</taxon>
        <taxon>Magnoliopsida</taxon>
        <taxon>eudicotyledons</taxon>
        <taxon>Gunneridae</taxon>
        <taxon>Pentapetalae</taxon>
        <taxon>rosids</taxon>
        <taxon>fabids</taxon>
        <taxon>Malpighiales</taxon>
        <taxon>Salicaceae</taxon>
        <taxon>Saliceae</taxon>
        <taxon>Salix</taxon>
    </lineage>
</organism>
<dbReference type="EMBL" id="JADGMS010000010">
    <property type="protein sequence ID" value="KAF9673526.1"/>
    <property type="molecule type" value="Genomic_DNA"/>
</dbReference>
<evidence type="ECO:0000256" key="1">
    <source>
        <dbReference type="SAM" id="MobiDB-lite"/>
    </source>
</evidence>
<comment type="caution">
    <text evidence="2">The sequence shown here is derived from an EMBL/GenBank/DDBJ whole genome shotgun (WGS) entry which is preliminary data.</text>
</comment>
<keyword evidence="3" id="KW-1185">Reference proteome</keyword>
<proteinExistence type="predicted"/>
<reference evidence="2 3" key="1">
    <citation type="submission" date="2020-10" db="EMBL/GenBank/DDBJ databases">
        <title>Plant Genome Project.</title>
        <authorList>
            <person name="Zhang R.-G."/>
        </authorList>
    </citation>
    <scope>NUCLEOTIDE SEQUENCE [LARGE SCALE GENOMIC DNA]</scope>
    <source>
        <strain evidence="2">FAFU-HL-1</strain>
        <tissue evidence="2">Leaf</tissue>
    </source>
</reference>
<gene>
    <name evidence="2" type="ORF">SADUNF_Sadunf10G0033400</name>
</gene>
<evidence type="ECO:0000313" key="3">
    <source>
        <dbReference type="Proteomes" id="UP000657918"/>
    </source>
</evidence>
<name>A0A835JQ38_9ROSI</name>
<protein>
    <submittedName>
        <fullName evidence="2">Uncharacterized protein</fullName>
    </submittedName>
</protein>
<evidence type="ECO:0000313" key="2">
    <source>
        <dbReference type="EMBL" id="KAF9673526.1"/>
    </source>
</evidence>
<feature type="compositionally biased region" description="Basic and acidic residues" evidence="1">
    <location>
        <begin position="59"/>
        <end position="72"/>
    </location>
</feature>
<sequence>MISDQASFPPTQNHANSVSGLVSEPTAVFSCHEIWQSCIMFCISIYVSFSFSQENPGEDQEHTRIHEQKDAY</sequence>
<feature type="region of interest" description="Disordered" evidence="1">
    <location>
        <begin position="53"/>
        <end position="72"/>
    </location>
</feature>
<dbReference type="AlphaFoldDB" id="A0A835JQ38"/>
<accession>A0A835JQ38</accession>